<name>A0A9W6MTU4_9HYPH</name>
<evidence type="ECO:0000313" key="1">
    <source>
        <dbReference type="EMBL" id="GLK57476.1"/>
    </source>
</evidence>
<dbReference type="Proteomes" id="UP001143400">
    <property type="component" value="Unassembled WGS sequence"/>
</dbReference>
<keyword evidence="3" id="KW-1185">Reference proteome</keyword>
<reference evidence="2 3" key="2">
    <citation type="submission" date="2021-01" db="EMBL/GenBank/DDBJ databases">
        <title>Genomic Encyclopedia of Type Strains, Phase IV (KMG-IV): sequencing the most valuable type-strain genomes for metagenomic binning, comparative biology and taxonomic classification.</title>
        <authorList>
            <person name="Goeker M."/>
        </authorList>
    </citation>
    <scope>NUCLEOTIDE SEQUENCE [LARGE SCALE GENOMIC DNA]</scope>
    <source>
        <strain evidence="2 3">DSM 6130</strain>
    </source>
</reference>
<evidence type="ECO:0000313" key="3">
    <source>
        <dbReference type="Proteomes" id="UP000758856"/>
    </source>
</evidence>
<dbReference type="AlphaFoldDB" id="A0A9W6MTU4"/>
<reference evidence="1" key="1">
    <citation type="journal article" date="2014" name="Int. J. Syst. Evol. Microbiol.">
        <title>Complete genome sequence of Corynebacterium casei LMG S-19264T (=DSM 44701T), isolated from a smear-ripened cheese.</title>
        <authorList>
            <consortium name="US DOE Joint Genome Institute (JGI-PGF)"/>
            <person name="Walter F."/>
            <person name="Albersmeier A."/>
            <person name="Kalinowski J."/>
            <person name="Ruckert C."/>
        </authorList>
    </citation>
    <scope>NUCLEOTIDE SEQUENCE</scope>
    <source>
        <strain evidence="1">VKM B-1606</strain>
    </source>
</reference>
<reference evidence="1" key="3">
    <citation type="submission" date="2023-01" db="EMBL/GenBank/DDBJ databases">
        <authorList>
            <person name="Sun Q."/>
            <person name="Evtushenko L."/>
        </authorList>
    </citation>
    <scope>NUCLEOTIDE SEQUENCE</scope>
    <source>
        <strain evidence="1">VKM B-1606</strain>
    </source>
</reference>
<gene>
    <name evidence="1" type="ORF">GCM10008170_34960</name>
    <name evidence="2" type="ORF">JOD31_003559</name>
</gene>
<comment type="caution">
    <text evidence="1">The sequence shown here is derived from an EMBL/GenBank/DDBJ whole genome shotgun (WGS) entry which is preliminary data.</text>
</comment>
<dbReference type="EMBL" id="JAFBCY010000004">
    <property type="protein sequence ID" value="MBM7853308.1"/>
    <property type="molecule type" value="Genomic_DNA"/>
</dbReference>
<protein>
    <submittedName>
        <fullName evidence="1">Uncharacterized protein</fullName>
    </submittedName>
</protein>
<proteinExistence type="predicted"/>
<evidence type="ECO:0000313" key="4">
    <source>
        <dbReference type="Proteomes" id="UP001143400"/>
    </source>
</evidence>
<evidence type="ECO:0000313" key="2">
    <source>
        <dbReference type="EMBL" id="MBM7853308.1"/>
    </source>
</evidence>
<dbReference type="RefSeq" id="WP_020185452.1">
    <property type="nucleotide sequence ID" value="NZ_BSFF01000010.1"/>
</dbReference>
<dbReference type="EMBL" id="BSFF01000010">
    <property type="protein sequence ID" value="GLK57476.1"/>
    <property type="molecule type" value="Genomic_DNA"/>
</dbReference>
<organism evidence="1 4">
    <name type="scientific">Methylopila capsulata</name>
    <dbReference type="NCBI Taxonomy" id="61654"/>
    <lineage>
        <taxon>Bacteria</taxon>
        <taxon>Pseudomonadati</taxon>
        <taxon>Pseudomonadota</taxon>
        <taxon>Alphaproteobacteria</taxon>
        <taxon>Hyphomicrobiales</taxon>
        <taxon>Methylopilaceae</taxon>
        <taxon>Methylopila</taxon>
    </lineage>
</organism>
<accession>A0A9W6MTU4</accession>
<sequence>MSAKPKRGPERRVMYVESKSGTIEGVAARIGWVEFSKTGQTIYYRGLMLQKGVVPRGNCFDVITGDVYWVSDVKKRGSNTHPDNLDLEVEIDPDALDEYRRIRST</sequence>
<dbReference type="Proteomes" id="UP000758856">
    <property type="component" value="Unassembled WGS sequence"/>
</dbReference>